<reference evidence="1 2" key="1">
    <citation type="journal article" date="2013" name="Int. J. Syst. Evol. Microbiol.">
        <title>Tumebacillus flagellatus sp. nov., an alpha-amylase/pullulanase-producing bacterium isolated from cassava wastewater.</title>
        <authorList>
            <person name="Wang Q."/>
            <person name="Xie N."/>
            <person name="Qin Y."/>
            <person name="Shen N."/>
            <person name="Zhu J."/>
            <person name="Mi H."/>
            <person name="Huang R."/>
        </authorList>
    </citation>
    <scope>NUCLEOTIDE SEQUENCE [LARGE SCALE GENOMIC DNA]</scope>
    <source>
        <strain evidence="1 2">GST4</strain>
    </source>
</reference>
<evidence type="ECO:0000313" key="2">
    <source>
        <dbReference type="Proteomes" id="UP000027931"/>
    </source>
</evidence>
<dbReference type="InterPro" id="IPR026838">
    <property type="entry name" value="YheC/D"/>
</dbReference>
<dbReference type="AlphaFoldDB" id="A0A074M7Z8"/>
<dbReference type="Gene3D" id="3.30.470.20">
    <property type="entry name" value="ATP-grasp fold, B domain"/>
    <property type="match status" value="1"/>
</dbReference>
<keyword evidence="2" id="KW-1185">Reference proteome</keyword>
<dbReference type="STRING" id="1157490.EL26_17410"/>
<comment type="caution">
    <text evidence="1">The sequence shown here is derived from an EMBL/GenBank/DDBJ whole genome shotgun (WGS) entry which is preliminary data.</text>
</comment>
<protein>
    <recommendedName>
        <fullName evidence="3">ATP-grasp domain-containing protein</fullName>
    </recommendedName>
</protein>
<dbReference type="Pfam" id="PF14398">
    <property type="entry name" value="ATPgrasp_YheCD"/>
    <property type="match status" value="1"/>
</dbReference>
<gene>
    <name evidence="1" type="ORF">EL26_17410</name>
</gene>
<evidence type="ECO:0008006" key="3">
    <source>
        <dbReference type="Google" id="ProtNLM"/>
    </source>
</evidence>
<accession>A0A074M7Z8</accession>
<dbReference type="EMBL" id="JMIR01000028">
    <property type="protein sequence ID" value="KEO82087.1"/>
    <property type="molecule type" value="Genomic_DNA"/>
</dbReference>
<dbReference type="Proteomes" id="UP000027931">
    <property type="component" value="Unassembled WGS sequence"/>
</dbReference>
<proteinExistence type="predicted"/>
<sequence>MLGVLTTIVPARNTSRRFRSTFQPKAIWNHLARAAHEQGLAVCLFRPEDLSASSKKVLGMFSEDGATWKRKLGPLPDIVYDNVFVHLAGKRDVLRARRFFLERGTPLYNPRLGNKTQLAAWLRAYPSLWRHHPKTVPFTQEEQVFQMLAECESLYLKPISGSAGQGILEIRPADAARYCVRAAKFGNTKQPYEAELPASELKRLLQRERNRCKFILQEGVELLHIDDGKIDLRTPLQRNRQGKWEQVALIVKRGRQHSIVSNYHAGGSAHDWAWLQEWAQEHRISLPGEHEVEELSQRIACAYADKAPHLATLGLDLGIDTSGKLWLLDVNARPGRNILDADQKIRCFELHAEFAAYLLDKNKG</sequence>
<name>A0A074M7Z8_9BACL</name>
<organism evidence="1 2">
    <name type="scientific">Tumebacillus flagellatus</name>
    <dbReference type="NCBI Taxonomy" id="1157490"/>
    <lineage>
        <taxon>Bacteria</taxon>
        <taxon>Bacillati</taxon>
        <taxon>Bacillota</taxon>
        <taxon>Bacilli</taxon>
        <taxon>Bacillales</taxon>
        <taxon>Alicyclobacillaceae</taxon>
        <taxon>Tumebacillus</taxon>
    </lineage>
</organism>
<evidence type="ECO:0000313" key="1">
    <source>
        <dbReference type="EMBL" id="KEO82087.1"/>
    </source>
</evidence>
<dbReference type="SUPFAM" id="SSF56059">
    <property type="entry name" value="Glutathione synthetase ATP-binding domain-like"/>
    <property type="match status" value="1"/>
</dbReference>
<dbReference type="eggNOG" id="COG0189">
    <property type="taxonomic scope" value="Bacteria"/>
</dbReference>